<dbReference type="InterPro" id="IPR004639">
    <property type="entry name" value="4pyrrol_synth_GluAld_NH2Trfase"/>
</dbReference>
<comment type="subunit">
    <text evidence="6">Homodimer.</text>
</comment>
<dbReference type="GO" id="GO:0008483">
    <property type="term" value="F:transaminase activity"/>
    <property type="evidence" value="ECO:0007669"/>
    <property type="project" value="InterPro"/>
</dbReference>
<dbReference type="AlphaFoldDB" id="A0AAW1MJJ5"/>
<comment type="pathway">
    <text evidence="4">Porphyrin-containing compound metabolism; chlorophyll biosynthesis.</text>
</comment>
<evidence type="ECO:0000256" key="11">
    <source>
        <dbReference type="RuleBase" id="RU003560"/>
    </source>
</evidence>
<sequence length="478" mass="51128">MAATSTTVGITWASSNLSTHKHSSSLKSKLSPHNSRFVVKMAVSIDEKKTTYTTHKSQEAFTIAKELMPGGVNSPVRAFKSVGGQPIVIDSVKGSRMWDIDGNEYIDYVGSWGPAIIGHADDEVLAALAETMKKGTSFGAPCLLENTLAQMVISAVPSIEMVRFVNSGTEACMGVLRLARAFTGRQKILKFEGCYHGHADPFLVKAGSGVATLGLPDSPGVPKAATEDTLTSPYNDLETVKSIFEANKGEIAAIILEPVVGNSGFIPPNPGFLEALREITKENGSLLIFDEVMTGFRLAYGGAQEYFKVTPDLTTLGKIIGGGLPVGAYGGRRDIMEMVAPAGPMYQAGTLSGNPLAMTAGIHTLKRLMQPGSYEHLEKITSEVTRGIIDAGKKAGHDICGGHISGMFGFFFTGGPVYNFGDAKKSDVAKFGRFYRKMLEEGVYFAPSQFEAGFTSLAHTDDDIQQTIAAAEKVFREI</sequence>
<dbReference type="Gene3D" id="3.40.640.10">
    <property type="entry name" value="Type I PLP-dependent aspartate aminotransferase-like (Major domain)"/>
    <property type="match status" value="1"/>
</dbReference>
<evidence type="ECO:0000256" key="5">
    <source>
        <dbReference type="ARBA" id="ARBA00008981"/>
    </source>
</evidence>
<dbReference type="CDD" id="cd00610">
    <property type="entry name" value="OAT_like"/>
    <property type="match status" value="1"/>
</dbReference>
<dbReference type="NCBIfam" id="TIGR00713">
    <property type="entry name" value="hemL"/>
    <property type="match status" value="1"/>
</dbReference>
<dbReference type="Proteomes" id="UP001443914">
    <property type="component" value="Unassembled WGS sequence"/>
</dbReference>
<evidence type="ECO:0000256" key="6">
    <source>
        <dbReference type="ARBA" id="ARBA00011738"/>
    </source>
</evidence>
<comment type="similarity">
    <text evidence="5">Belongs to the class-III pyridoxal-phosphate-dependent aminotransferase family. HemL subfamily.</text>
</comment>
<dbReference type="InterPro" id="IPR015421">
    <property type="entry name" value="PyrdxlP-dep_Trfase_major"/>
</dbReference>
<evidence type="ECO:0000313" key="12">
    <source>
        <dbReference type="EMBL" id="KAK9748294.1"/>
    </source>
</evidence>
<evidence type="ECO:0000256" key="10">
    <source>
        <dbReference type="ARBA" id="ARBA00023244"/>
    </source>
</evidence>
<dbReference type="GO" id="GO:0009507">
    <property type="term" value="C:chloroplast"/>
    <property type="evidence" value="ECO:0007669"/>
    <property type="project" value="TreeGrafter"/>
</dbReference>
<organism evidence="12 13">
    <name type="scientific">Saponaria officinalis</name>
    <name type="common">Common soapwort</name>
    <name type="synonym">Lychnis saponaria</name>
    <dbReference type="NCBI Taxonomy" id="3572"/>
    <lineage>
        <taxon>Eukaryota</taxon>
        <taxon>Viridiplantae</taxon>
        <taxon>Streptophyta</taxon>
        <taxon>Embryophyta</taxon>
        <taxon>Tracheophyta</taxon>
        <taxon>Spermatophyta</taxon>
        <taxon>Magnoliopsida</taxon>
        <taxon>eudicotyledons</taxon>
        <taxon>Gunneridae</taxon>
        <taxon>Pentapetalae</taxon>
        <taxon>Caryophyllales</taxon>
        <taxon>Caryophyllaceae</taxon>
        <taxon>Caryophylleae</taxon>
        <taxon>Saponaria</taxon>
    </lineage>
</organism>
<evidence type="ECO:0000256" key="4">
    <source>
        <dbReference type="ARBA" id="ARBA00005173"/>
    </source>
</evidence>
<keyword evidence="13" id="KW-1185">Reference proteome</keyword>
<gene>
    <name evidence="12" type="ORF">RND81_02G048200</name>
</gene>
<evidence type="ECO:0000313" key="13">
    <source>
        <dbReference type="Proteomes" id="UP001443914"/>
    </source>
</evidence>
<dbReference type="InterPro" id="IPR015424">
    <property type="entry name" value="PyrdxlP-dep_Trfase"/>
</dbReference>
<dbReference type="Gene3D" id="3.90.1150.10">
    <property type="entry name" value="Aspartate Aminotransferase, domain 1"/>
    <property type="match status" value="1"/>
</dbReference>
<dbReference type="EMBL" id="JBDFQZ010000002">
    <property type="protein sequence ID" value="KAK9748294.1"/>
    <property type="molecule type" value="Genomic_DNA"/>
</dbReference>
<dbReference type="FunFam" id="3.40.640.10:FF:000021">
    <property type="entry name" value="Glutamate-1-semialdehyde 2,1-aminomutase"/>
    <property type="match status" value="1"/>
</dbReference>
<evidence type="ECO:0000256" key="3">
    <source>
        <dbReference type="ARBA" id="ARBA00004819"/>
    </source>
</evidence>
<proteinExistence type="inferred from homology"/>
<comment type="cofactor">
    <cofactor evidence="2">
        <name>pyridoxal 5'-phosphate</name>
        <dbReference type="ChEBI" id="CHEBI:597326"/>
    </cofactor>
</comment>
<dbReference type="InterPro" id="IPR005814">
    <property type="entry name" value="Aminotrans_3"/>
</dbReference>
<dbReference type="GO" id="GO:0006779">
    <property type="term" value="P:porphyrin-containing compound biosynthetic process"/>
    <property type="evidence" value="ECO:0007669"/>
    <property type="project" value="UniProtKB-KW"/>
</dbReference>
<keyword evidence="10" id="KW-0627">Porphyrin biosynthesis</keyword>
<comment type="pathway">
    <text evidence="3">Porphyrin-containing compound metabolism; protoporphyrin-IX biosynthesis; 5-aminolevulinate from L-glutamyl-tRNA(Glu): step 2/2.</text>
</comment>
<dbReference type="GO" id="GO:0030170">
    <property type="term" value="F:pyridoxal phosphate binding"/>
    <property type="evidence" value="ECO:0007669"/>
    <property type="project" value="InterPro"/>
</dbReference>
<dbReference type="FunFam" id="3.90.1150.10:FF:000012">
    <property type="entry name" value="Glutamate-1-semialdehyde 2,1-aminomutase"/>
    <property type="match status" value="1"/>
</dbReference>
<evidence type="ECO:0000256" key="8">
    <source>
        <dbReference type="ARBA" id="ARBA00022898"/>
    </source>
</evidence>
<dbReference type="EC" id="5.4.3.8" evidence="7"/>
<evidence type="ECO:0000256" key="7">
    <source>
        <dbReference type="ARBA" id="ARBA00012143"/>
    </source>
</evidence>
<dbReference type="HAMAP" id="MF_00375">
    <property type="entry name" value="HemL_aminotrans_3"/>
    <property type="match status" value="1"/>
</dbReference>
<dbReference type="GO" id="GO:0042286">
    <property type="term" value="F:glutamate-1-semialdehyde 2,1-aminomutase activity"/>
    <property type="evidence" value="ECO:0007669"/>
    <property type="project" value="UniProtKB-EC"/>
</dbReference>
<dbReference type="NCBIfam" id="NF000818">
    <property type="entry name" value="PRK00062.1"/>
    <property type="match status" value="1"/>
</dbReference>
<keyword evidence="9" id="KW-0413">Isomerase</keyword>
<name>A0AAW1MJJ5_SAPOF</name>
<comment type="catalytic activity">
    <reaction evidence="1">
        <text>(S)-4-amino-5-oxopentanoate = 5-aminolevulinate</text>
        <dbReference type="Rhea" id="RHEA:14265"/>
        <dbReference type="ChEBI" id="CHEBI:57501"/>
        <dbReference type="ChEBI" id="CHEBI:356416"/>
        <dbReference type="EC" id="5.4.3.8"/>
    </reaction>
</comment>
<evidence type="ECO:0000256" key="2">
    <source>
        <dbReference type="ARBA" id="ARBA00001933"/>
    </source>
</evidence>
<dbReference type="SUPFAM" id="SSF53383">
    <property type="entry name" value="PLP-dependent transferases"/>
    <property type="match status" value="1"/>
</dbReference>
<accession>A0AAW1MJJ5</accession>
<dbReference type="InterPro" id="IPR049704">
    <property type="entry name" value="Aminotrans_3_PPA_site"/>
</dbReference>
<comment type="caution">
    <text evidence="12">The sequence shown here is derived from an EMBL/GenBank/DDBJ whole genome shotgun (WGS) entry which is preliminary data.</text>
</comment>
<reference evidence="12" key="1">
    <citation type="submission" date="2024-03" db="EMBL/GenBank/DDBJ databases">
        <title>WGS assembly of Saponaria officinalis var. Norfolk2.</title>
        <authorList>
            <person name="Jenkins J."/>
            <person name="Shu S."/>
            <person name="Grimwood J."/>
            <person name="Barry K."/>
            <person name="Goodstein D."/>
            <person name="Schmutz J."/>
            <person name="Leebens-Mack J."/>
            <person name="Osbourn A."/>
        </authorList>
    </citation>
    <scope>NUCLEOTIDE SEQUENCE [LARGE SCALE GENOMIC DNA]</scope>
    <source>
        <strain evidence="12">JIC</strain>
    </source>
</reference>
<dbReference type="PANTHER" id="PTHR43713:SF3">
    <property type="entry name" value="GLUTAMATE-1-SEMIALDEHYDE 2,1-AMINOMUTASE 1, CHLOROPLASTIC-RELATED"/>
    <property type="match status" value="1"/>
</dbReference>
<evidence type="ECO:0000256" key="9">
    <source>
        <dbReference type="ARBA" id="ARBA00023235"/>
    </source>
</evidence>
<dbReference type="InterPro" id="IPR015422">
    <property type="entry name" value="PyrdxlP-dep_Trfase_small"/>
</dbReference>
<evidence type="ECO:0000256" key="1">
    <source>
        <dbReference type="ARBA" id="ARBA00001579"/>
    </source>
</evidence>
<dbReference type="PROSITE" id="PS00600">
    <property type="entry name" value="AA_TRANSFER_CLASS_3"/>
    <property type="match status" value="1"/>
</dbReference>
<protein>
    <recommendedName>
        <fullName evidence="7">glutamate-1-semialdehyde 2,1-aminomutase</fullName>
        <ecNumber evidence="7">5.4.3.8</ecNumber>
    </recommendedName>
</protein>
<dbReference type="PANTHER" id="PTHR43713">
    <property type="entry name" value="GLUTAMATE-1-SEMIALDEHYDE 2,1-AMINOMUTASE"/>
    <property type="match status" value="1"/>
</dbReference>
<keyword evidence="8 11" id="KW-0663">Pyridoxal phosphate</keyword>
<dbReference type="Pfam" id="PF00202">
    <property type="entry name" value="Aminotran_3"/>
    <property type="match status" value="1"/>
</dbReference>